<name>A0ABX0UYD9_9HYPH</name>
<sequence length="258" mass="27021">MTATVLASAPASGVRLLTISRPERRNALDRSTYALLGASLAEADRDASVAAIVLTGAGNCFTSGNDIADFRTDDTQDAEAPTEPAAAVSSPGLSFLRDLVGVSKPVIAAVEGFAVGIGTTLLLHCDLAYAGQGARFRLPFVRLGLCPEGSSTYLLPLLAGQKLASELLLIGDEFPARVAAQAGIVNAVTEDGQSLETAIEKAARIAALSPEAVLATKKLLRRGYATAISETLEEEARHFHALRRSEAAQQAFRAFLSR</sequence>
<protein>
    <submittedName>
        <fullName evidence="4">Enoyl-CoA hydratase/carnithine racemase</fullName>
    </submittedName>
</protein>
<dbReference type="InterPro" id="IPR001753">
    <property type="entry name" value="Enoyl-CoA_hydra/iso"/>
</dbReference>
<dbReference type="SUPFAM" id="SSF52096">
    <property type="entry name" value="ClpP/crotonase"/>
    <property type="match status" value="1"/>
</dbReference>
<keyword evidence="5" id="KW-1185">Reference proteome</keyword>
<evidence type="ECO:0000256" key="2">
    <source>
        <dbReference type="ARBA" id="ARBA00023140"/>
    </source>
</evidence>
<dbReference type="RefSeq" id="WP_166951093.1">
    <property type="nucleotide sequence ID" value="NZ_JAASQI010000003.1"/>
</dbReference>
<dbReference type="InterPro" id="IPR029045">
    <property type="entry name" value="ClpP/crotonase-like_dom_sf"/>
</dbReference>
<dbReference type="PANTHER" id="PTHR43684">
    <property type="match status" value="1"/>
</dbReference>
<gene>
    <name evidence="4" type="ORF">FHS82_001782</name>
</gene>
<dbReference type="Pfam" id="PF00378">
    <property type="entry name" value="ECH_1"/>
    <property type="match status" value="1"/>
</dbReference>
<keyword evidence="2" id="KW-0576">Peroxisome</keyword>
<accession>A0ABX0UYD9</accession>
<comment type="subcellular location">
    <subcellularLocation>
        <location evidence="1">Peroxisome</location>
    </subcellularLocation>
</comment>
<dbReference type="EMBL" id="JAASQI010000003">
    <property type="protein sequence ID" value="NIJ57946.1"/>
    <property type="molecule type" value="Genomic_DNA"/>
</dbReference>
<dbReference type="InterPro" id="IPR051053">
    <property type="entry name" value="ECH/Chromodomain_protein"/>
</dbReference>
<dbReference type="PANTHER" id="PTHR43684:SF1">
    <property type="entry name" value="ENOYL-COA DELTA ISOMERASE 2"/>
    <property type="match status" value="1"/>
</dbReference>
<evidence type="ECO:0000256" key="3">
    <source>
        <dbReference type="ARBA" id="ARBA00023235"/>
    </source>
</evidence>
<reference evidence="4 5" key="1">
    <citation type="submission" date="2020-03" db="EMBL/GenBank/DDBJ databases">
        <title>Genomic Encyclopedia of Type Strains, Phase IV (KMG-IV): sequencing the most valuable type-strain genomes for metagenomic binning, comparative biology and taxonomic classification.</title>
        <authorList>
            <person name="Goeker M."/>
        </authorList>
    </citation>
    <scope>NUCLEOTIDE SEQUENCE [LARGE SCALE GENOMIC DNA]</scope>
    <source>
        <strain evidence="4 5">DSM 103870</strain>
    </source>
</reference>
<comment type="caution">
    <text evidence="4">The sequence shown here is derived from an EMBL/GenBank/DDBJ whole genome shotgun (WGS) entry which is preliminary data.</text>
</comment>
<evidence type="ECO:0000256" key="1">
    <source>
        <dbReference type="ARBA" id="ARBA00004275"/>
    </source>
</evidence>
<organism evidence="4 5">
    <name type="scientific">Pseudochelatococcus lubricantis</name>
    <dbReference type="NCBI Taxonomy" id="1538102"/>
    <lineage>
        <taxon>Bacteria</taxon>
        <taxon>Pseudomonadati</taxon>
        <taxon>Pseudomonadota</taxon>
        <taxon>Alphaproteobacteria</taxon>
        <taxon>Hyphomicrobiales</taxon>
        <taxon>Chelatococcaceae</taxon>
        <taxon>Pseudochelatococcus</taxon>
    </lineage>
</organism>
<evidence type="ECO:0000313" key="5">
    <source>
        <dbReference type="Proteomes" id="UP001429580"/>
    </source>
</evidence>
<dbReference type="CDD" id="cd06558">
    <property type="entry name" value="crotonase-like"/>
    <property type="match status" value="1"/>
</dbReference>
<evidence type="ECO:0000313" key="4">
    <source>
        <dbReference type="EMBL" id="NIJ57946.1"/>
    </source>
</evidence>
<dbReference type="Proteomes" id="UP001429580">
    <property type="component" value="Unassembled WGS sequence"/>
</dbReference>
<dbReference type="Gene3D" id="3.90.226.10">
    <property type="entry name" value="2-enoyl-CoA Hydratase, Chain A, domain 1"/>
    <property type="match status" value="1"/>
</dbReference>
<keyword evidence="3" id="KW-0413">Isomerase</keyword>
<proteinExistence type="predicted"/>